<reference evidence="2 3" key="1">
    <citation type="submission" date="2020-08" db="EMBL/GenBank/DDBJ databases">
        <title>Plant Genome Project.</title>
        <authorList>
            <person name="Zhang R.-G."/>
        </authorList>
    </citation>
    <scope>NUCLEOTIDE SEQUENCE [LARGE SCALE GENOMIC DNA]</scope>
    <source>
        <tissue evidence="2">Rhizome</tissue>
    </source>
</reference>
<evidence type="ECO:0000256" key="1">
    <source>
        <dbReference type="SAM" id="SignalP"/>
    </source>
</evidence>
<comment type="caution">
    <text evidence="2">The sequence shown here is derived from an EMBL/GenBank/DDBJ whole genome shotgun (WGS) entry which is preliminary data.</text>
</comment>
<dbReference type="Proteomes" id="UP000734854">
    <property type="component" value="Unassembled WGS sequence"/>
</dbReference>
<keyword evidence="1" id="KW-0732">Signal</keyword>
<gene>
    <name evidence="2" type="ORF">ZIOFF_047129</name>
</gene>
<name>A0A8J5FQD2_ZINOF</name>
<evidence type="ECO:0000313" key="3">
    <source>
        <dbReference type="Proteomes" id="UP000734854"/>
    </source>
</evidence>
<dbReference type="OrthoDB" id="641593at2759"/>
<dbReference type="AlphaFoldDB" id="A0A8J5FQD2"/>
<feature type="chain" id="PRO_5035184464" evidence="1">
    <location>
        <begin position="28"/>
        <end position="209"/>
    </location>
</feature>
<keyword evidence="3" id="KW-1185">Reference proteome</keyword>
<organism evidence="2 3">
    <name type="scientific">Zingiber officinale</name>
    <name type="common">Ginger</name>
    <name type="synonym">Amomum zingiber</name>
    <dbReference type="NCBI Taxonomy" id="94328"/>
    <lineage>
        <taxon>Eukaryota</taxon>
        <taxon>Viridiplantae</taxon>
        <taxon>Streptophyta</taxon>
        <taxon>Embryophyta</taxon>
        <taxon>Tracheophyta</taxon>
        <taxon>Spermatophyta</taxon>
        <taxon>Magnoliopsida</taxon>
        <taxon>Liliopsida</taxon>
        <taxon>Zingiberales</taxon>
        <taxon>Zingiberaceae</taxon>
        <taxon>Zingiber</taxon>
    </lineage>
</organism>
<protein>
    <submittedName>
        <fullName evidence="2">Uncharacterized protein</fullName>
    </submittedName>
</protein>
<feature type="signal peptide" evidence="1">
    <location>
        <begin position="1"/>
        <end position="27"/>
    </location>
</feature>
<accession>A0A8J5FQD2</accession>
<dbReference type="PANTHER" id="PTHR36806">
    <property type="entry name" value="ADENINE PHOSPHORIBOSYLTRANSFERASE"/>
    <property type="match status" value="1"/>
</dbReference>
<dbReference type="EMBL" id="JACMSC010000013">
    <property type="protein sequence ID" value="KAG6492179.1"/>
    <property type="molecule type" value="Genomic_DNA"/>
</dbReference>
<sequence length="209" mass="22653">MAAPCRPLAVSLLLLVILLPSSPVSEGLYLGQWRTLVSLSHSLLSRVSNARAARGDLAGAERARRIADKLRLLGGSGGGIWSLGWDFAWNYAWRGVGIPTAEVSRAAARLMEALAEASRIESGAERARWALRNYRELVGLADPLFKSLLRTFSRSGPLREMVLILQKEAAEGELLKDCLEIGAADLEGLLRIAKDLLFSSSSNLSEAEL</sequence>
<proteinExistence type="predicted"/>
<evidence type="ECO:0000313" key="2">
    <source>
        <dbReference type="EMBL" id="KAG6492179.1"/>
    </source>
</evidence>